<dbReference type="SMART" id="SM00220">
    <property type="entry name" value="S_TKc"/>
    <property type="match status" value="1"/>
</dbReference>
<dbReference type="PROSITE" id="PS50011">
    <property type="entry name" value="PROTEIN_KINASE_DOM"/>
    <property type="match status" value="1"/>
</dbReference>
<sequence length="720" mass="79048">MQIHQGSCSGMKGKVLKHHVSEAGGHGNLPRAPGRGMPLVEVSPARTGGLECVTDDSSVSEASSHCPDKDESAMRGVLASLIVQDLSEEPDRTQACSHKERDEDNDAHLGDIVSMISLLSSRGSQHPPTTAATGNTCPVLQCTLSVSDTQSLFASCNSFAASRSARMTDKLQVARTESGIKYLNHYQVIKEIGRGTCGKVQLAFDTENDVLVAIKQVRRPVKKMRLGALTPAQEKFSALEREIAVMKKLKHKNIVPLYEVIDDPEAKKIYLVMMYVDNGPIGRIRCRPSDDSNSQVCTPIPPAKLAIYTRQILAGLEYLHEHKIVHRDIKPENILVGKNGRVYLADFGVAEVFDVNTGEQRELMMQESISASKLGPGGSQGAPIHGTKGTMLFIAPELWRGDRSYAKPVDMWAMGVTLYILLTGKLPFHTLDDILNPYLPVIPTEYGKKWAELLSGMLNRNPRERMIVRRARAIVKSITEEVAEMVSAHELARLEVTEDEVARAITPADKRKDHDDVVWLLNEQSETMVQGGPQRPQWNPTPSHSGIRADWSSDYGVMVNFRENSYDTVSETSSLRASAQKDTTHPLEVPFTPRCDSKTAARLSVDGHCSTPLTIDRCDNPLTSERTVTCMLTTSSVVKAPAINDAAVLTGAKRPSRSNSGNNWNCTTDYLTTVSGAKSGATEKRKKISYFARIFSCFDCTTVIREPSTDSKEGKCIAVT</sequence>
<dbReference type="PANTHER" id="PTHR24346:SF77">
    <property type="entry name" value="SERINE THREONINE PROTEIN KINASE"/>
    <property type="match status" value="1"/>
</dbReference>
<accession>G0UBP9</accession>
<dbReference type="VEuPathDB" id="TriTrypDB:TvY486_1107310"/>
<evidence type="ECO:0000313" key="4">
    <source>
        <dbReference type="EMBL" id="CCC53247.1"/>
    </source>
</evidence>
<keyword evidence="2" id="KW-0067">ATP-binding</keyword>
<protein>
    <recommendedName>
        <fullName evidence="3">Protein kinase domain-containing protein</fullName>
    </recommendedName>
</protein>
<evidence type="ECO:0000256" key="2">
    <source>
        <dbReference type="ARBA" id="ARBA00022840"/>
    </source>
</evidence>
<evidence type="ECO:0000256" key="1">
    <source>
        <dbReference type="ARBA" id="ARBA00022741"/>
    </source>
</evidence>
<keyword evidence="4" id="KW-0808">Transferase</keyword>
<dbReference type="Pfam" id="PF00069">
    <property type="entry name" value="Pkinase"/>
    <property type="match status" value="1"/>
</dbReference>
<proteinExistence type="predicted"/>
<dbReference type="InterPro" id="IPR011009">
    <property type="entry name" value="Kinase-like_dom_sf"/>
</dbReference>
<reference evidence="4" key="1">
    <citation type="journal article" date="2012" name="Proc. Natl. Acad. Sci. U.S.A.">
        <title>Antigenic diversity is generated by distinct evolutionary mechanisms in African trypanosome species.</title>
        <authorList>
            <person name="Jackson A.P."/>
            <person name="Berry A."/>
            <person name="Aslett M."/>
            <person name="Allison H.C."/>
            <person name="Burton P."/>
            <person name="Vavrova-Anderson J."/>
            <person name="Brown R."/>
            <person name="Browne H."/>
            <person name="Corton N."/>
            <person name="Hauser H."/>
            <person name="Gamble J."/>
            <person name="Gilderthorp R."/>
            <person name="Marcello L."/>
            <person name="McQuillan J."/>
            <person name="Otto T.D."/>
            <person name="Quail M.A."/>
            <person name="Sanders M.J."/>
            <person name="van Tonder A."/>
            <person name="Ginger M.L."/>
            <person name="Field M.C."/>
            <person name="Barry J.D."/>
            <person name="Hertz-Fowler C."/>
            <person name="Berriman M."/>
        </authorList>
    </citation>
    <scope>NUCLEOTIDE SEQUENCE</scope>
    <source>
        <strain evidence="4">Y486</strain>
    </source>
</reference>
<dbReference type="GO" id="GO:0005737">
    <property type="term" value="C:cytoplasm"/>
    <property type="evidence" value="ECO:0007669"/>
    <property type="project" value="TreeGrafter"/>
</dbReference>
<organism evidence="4">
    <name type="scientific">Trypanosoma vivax (strain Y486)</name>
    <dbReference type="NCBI Taxonomy" id="1055687"/>
    <lineage>
        <taxon>Eukaryota</taxon>
        <taxon>Discoba</taxon>
        <taxon>Euglenozoa</taxon>
        <taxon>Kinetoplastea</taxon>
        <taxon>Metakinetoplastina</taxon>
        <taxon>Trypanosomatida</taxon>
        <taxon>Trypanosomatidae</taxon>
        <taxon>Trypanosoma</taxon>
        <taxon>Duttonella</taxon>
    </lineage>
</organism>
<evidence type="ECO:0000259" key="3">
    <source>
        <dbReference type="PROSITE" id="PS50011"/>
    </source>
</evidence>
<dbReference type="Gene3D" id="1.10.510.10">
    <property type="entry name" value="Transferase(Phosphotransferase) domain 1"/>
    <property type="match status" value="1"/>
</dbReference>
<dbReference type="PANTHER" id="PTHR24346">
    <property type="entry name" value="MAP/MICROTUBULE AFFINITY-REGULATING KINASE"/>
    <property type="match status" value="1"/>
</dbReference>
<dbReference type="Gene3D" id="3.30.200.20">
    <property type="entry name" value="Phosphorylase Kinase, domain 1"/>
    <property type="match status" value="1"/>
</dbReference>
<dbReference type="GO" id="GO:0005524">
    <property type="term" value="F:ATP binding"/>
    <property type="evidence" value="ECO:0007669"/>
    <property type="project" value="UniProtKB-KW"/>
</dbReference>
<dbReference type="InterPro" id="IPR008271">
    <property type="entry name" value="Ser/Thr_kinase_AS"/>
</dbReference>
<keyword evidence="1" id="KW-0547">Nucleotide-binding</keyword>
<dbReference type="PROSITE" id="PS00108">
    <property type="entry name" value="PROTEIN_KINASE_ST"/>
    <property type="match status" value="1"/>
</dbReference>
<dbReference type="SUPFAM" id="SSF56112">
    <property type="entry name" value="Protein kinase-like (PK-like)"/>
    <property type="match status" value="1"/>
</dbReference>
<gene>
    <name evidence="4" type="ORF">TVY486_1107310</name>
</gene>
<dbReference type="GO" id="GO:0035556">
    <property type="term" value="P:intracellular signal transduction"/>
    <property type="evidence" value="ECO:0007669"/>
    <property type="project" value="TreeGrafter"/>
</dbReference>
<dbReference type="CDD" id="cd14008">
    <property type="entry name" value="STKc_LKB1_CaMKK"/>
    <property type="match status" value="1"/>
</dbReference>
<feature type="domain" description="Protein kinase" evidence="3">
    <location>
        <begin position="186"/>
        <end position="492"/>
    </location>
</feature>
<dbReference type="AlphaFoldDB" id="G0UBP9"/>
<dbReference type="EMBL" id="HE573027">
    <property type="protein sequence ID" value="CCC53247.1"/>
    <property type="molecule type" value="Genomic_DNA"/>
</dbReference>
<dbReference type="GO" id="GO:0004674">
    <property type="term" value="F:protein serine/threonine kinase activity"/>
    <property type="evidence" value="ECO:0007669"/>
    <property type="project" value="TreeGrafter"/>
</dbReference>
<dbReference type="InterPro" id="IPR000719">
    <property type="entry name" value="Prot_kinase_dom"/>
</dbReference>
<name>G0UBP9_TRYVY</name>